<dbReference type="InterPro" id="IPR005170">
    <property type="entry name" value="Transptr-assoc_dom"/>
</dbReference>
<comment type="similarity">
    <text evidence="2">Belongs to the UPF0053 family.</text>
</comment>
<dbReference type="InterPro" id="IPR002550">
    <property type="entry name" value="CNNM"/>
</dbReference>
<dbReference type="Pfam" id="PF03471">
    <property type="entry name" value="CorC_HlyC"/>
    <property type="match status" value="1"/>
</dbReference>
<dbReference type="STRING" id="499555.BJL86_3148"/>
<evidence type="ECO:0000256" key="12">
    <source>
        <dbReference type="SAM" id="Phobius"/>
    </source>
</evidence>
<evidence type="ECO:0000313" key="16">
    <source>
        <dbReference type="Proteomes" id="UP000186104"/>
    </source>
</evidence>
<keyword evidence="6 10" id="KW-1133">Transmembrane helix</keyword>
<evidence type="ECO:0000256" key="6">
    <source>
        <dbReference type="ARBA" id="ARBA00022989"/>
    </source>
</evidence>
<evidence type="ECO:0000256" key="7">
    <source>
        <dbReference type="ARBA" id="ARBA00023122"/>
    </source>
</evidence>
<dbReference type="GO" id="GO:0050660">
    <property type="term" value="F:flavin adenine dinucleotide binding"/>
    <property type="evidence" value="ECO:0007669"/>
    <property type="project" value="InterPro"/>
</dbReference>
<evidence type="ECO:0000256" key="10">
    <source>
        <dbReference type="PROSITE-ProRule" id="PRU01193"/>
    </source>
</evidence>
<evidence type="ECO:0000256" key="4">
    <source>
        <dbReference type="ARBA" id="ARBA00022692"/>
    </source>
</evidence>
<dbReference type="Gene3D" id="3.30.465.10">
    <property type="match status" value="1"/>
</dbReference>
<dbReference type="Gene3D" id="3.10.580.10">
    <property type="entry name" value="CBS-domain"/>
    <property type="match status" value="1"/>
</dbReference>
<evidence type="ECO:0000259" key="14">
    <source>
        <dbReference type="PROSITE" id="PS51846"/>
    </source>
</evidence>
<dbReference type="SUPFAM" id="SSF54631">
    <property type="entry name" value="CBS-domain pair"/>
    <property type="match status" value="1"/>
</dbReference>
<dbReference type="PROSITE" id="PS51846">
    <property type="entry name" value="CNNM"/>
    <property type="match status" value="1"/>
</dbReference>
<keyword evidence="3" id="KW-1003">Cell membrane</keyword>
<feature type="compositionally biased region" description="Basic and acidic residues" evidence="11">
    <location>
        <begin position="454"/>
        <end position="464"/>
    </location>
</feature>
<dbReference type="InterPro" id="IPR000644">
    <property type="entry name" value="CBS_dom"/>
</dbReference>
<dbReference type="InterPro" id="IPR036318">
    <property type="entry name" value="FAD-bd_PCMH-like_sf"/>
</dbReference>
<sequence>MLTAWILLLAFLLLVAANALFVAVEFSFLTVDREAVRSAAANGDKIALVAERSLKKTSTNLSGAQLGITVTSLIAGFIASPGIGALLTEFLGWTGVPRAASVGIATTAAFIIATFTQMVFGELIPKNWALAASMKVVRISVIPQAIFMWTFGWLVWLLNSTANAVLRAFGFNPSEEPPNTRSGAELLSSVNRSSRVGALDSHTAELVAQTLEFGNRTAADAMLPRPLVTFVDSASAAELLHLTATTGHARFPVIGDDVDDIRGIVHYRQALELDPSAREDTSVESLARQVPIVSESMTLDPLMRVLRESEWEMAVVVDEYGGTAGIVTLEDLLEELVGEIDDEQDQRTTMHTERPDGAIVVSGLLRPDELGGILDMDLPDPDETATLTGLLSERLDRLPRVGDVVVVDTFDTANRDSDDLPTPARVRLEVEEVANNRVESLSVTTVPQEDSDDAGGRLAEDRENAGASENTDSDVIHGAPARDASEEAGR</sequence>
<name>A0A173LR04_9ACTN</name>
<dbReference type="Pfam" id="PF00571">
    <property type="entry name" value="CBS"/>
    <property type="match status" value="2"/>
</dbReference>
<feature type="transmembrane region" description="Helical" evidence="12">
    <location>
        <begin position="64"/>
        <end position="87"/>
    </location>
</feature>
<evidence type="ECO:0000256" key="5">
    <source>
        <dbReference type="ARBA" id="ARBA00022737"/>
    </source>
</evidence>
<dbReference type="RefSeq" id="WP_067478835.1">
    <property type="nucleotide sequence ID" value="NZ_CP015961.1"/>
</dbReference>
<dbReference type="InterPro" id="IPR016169">
    <property type="entry name" value="FAD-bd_PCMH_sub2"/>
</dbReference>
<dbReference type="Pfam" id="PF01595">
    <property type="entry name" value="CNNM"/>
    <property type="match status" value="1"/>
</dbReference>
<dbReference type="PANTHER" id="PTHR43099:SF6">
    <property type="entry name" value="UPF0053 PROTEIN RV1842C"/>
    <property type="match status" value="1"/>
</dbReference>
<dbReference type="InterPro" id="IPR044751">
    <property type="entry name" value="Ion_transp-like_CBS"/>
</dbReference>
<evidence type="ECO:0000313" key="15">
    <source>
        <dbReference type="EMBL" id="ANI93907.1"/>
    </source>
</evidence>
<keyword evidence="4 10" id="KW-0812">Transmembrane</keyword>
<comment type="subcellular location">
    <subcellularLocation>
        <location evidence="1">Cell membrane</location>
        <topology evidence="1">Multi-pass membrane protein</topology>
    </subcellularLocation>
</comment>
<evidence type="ECO:0000256" key="9">
    <source>
        <dbReference type="PROSITE-ProRule" id="PRU00703"/>
    </source>
</evidence>
<feature type="compositionally biased region" description="Polar residues" evidence="11">
    <location>
        <begin position="439"/>
        <end position="448"/>
    </location>
</feature>
<dbReference type="InterPro" id="IPR051676">
    <property type="entry name" value="UPF0053_domain"/>
</dbReference>
<keyword evidence="5" id="KW-0677">Repeat</keyword>
<proteinExistence type="inferred from homology"/>
<evidence type="ECO:0000256" key="8">
    <source>
        <dbReference type="ARBA" id="ARBA00023136"/>
    </source>
</evidence>
<keyword evidence="16" id="KW-1185">Reference proteome</keyword>
<feature type="domain" description="CNNM transmembrane" evidence="14">
    <location>
        <begin position="1"/>
        <end position="203"/>
    </location>
</feature>
<evidence type="ECO:0000256" key="11">
    <source>
        <dbReference type="SAM" id="MobiDB-lite"/>
    </source>
</evidence>
<dbReference type="KEGG" id="dtm:BJL86_3148"/>
<dbReference type="CDD" id="cd04590">
    <property type="entry name" value="CBS_pair_CorC_HlyC_assoc"/>
    <property type="match status" value="1"/>
</dbReference>
<protein>
    <submittedName>
        <fullName evidence="15">UPF0053 protein</fullName>
    </submittedName>
</protein>
<keyword evidence="7 9" id="KW-0129">CBS domain</keyword>
<evidence type="ECO:0000259" key="13">
    <source>
        <dbReference type="PROSITE" id="PS51371"/>
    </source>
</evidence>
<dbReference type="PROSITE" id="PS51371">
    <property type="entry name" value="CBS"/>
    <property type="match status" value="2"/>
</dbReference>
<evidence type="ECO:0000256" key="1">
    <source>
        <dbReference type="ARBA" id="ARBA00004651"/>
    </source>
</evidence>
<accession>A0A173LR04</accession>
<dbReference type="EMBL" id="CP015961">
    <property type="protein sequence ID" value="ANI93907.1"/>
    <property type="molecule type" value="Genomic_DNA"/>
</dbReference>
<reference evidence="15 16" key="1">
    <citation type="submission" date="2016-06" db="EMBL/GenBank/DDBJ databases">
        <title>Complete genome sequence of a saline-alkali tolerant type strain Dietzia timorensis ID05-A0528T.</title>
        <authorList>
            <person name="Wu X."/>
        </authorList>
    </citation>
    <scope>NUCLEOTIDE SEQUENCE [LARGE SCALE GENOMIC DNA]</scope>
    <source>
        <strain evidence="15 16">ID05-A0528</strain>
    </source>
</reference>
<dbReference type="OrthoDB" id="110231at2"/>
<dbReference type="GO" id="GO:0005886">
    <property type="term" value="C:plasma membrane"/>
    <property type="evidence" value="ECO:0007669"/>
    <property type="project" value="UniProtKB-SubCell"/>
</dbReference>
<evidence type="ECO:0000256" key="3">
    <source>
        <dbReference type="ARBA" id="ARBA00022475"/>
    </source>
</evidence>
<dbReference type="SMART" id="SM01091">
    <property type="entry name" value="CorC_HlyC"/>
    <property type="match status" value="1"/>
</dbReference>
<dbReference type="InterPro" id="IPR046342">
    <property type="entry name" value="CBS_dom_sf"/>
</dbReference>
<feature type="region of interest" description="Disordered" evidence="11">
    <location>
        <begin position="439"/>
        <end position="490"/>
    </location>
</feature>
<dbReference type="SUPFAM" id="SSF56176">
    <property type="entry name" value="FAD-binding/transporter-associated domain-like"/>
    <property type="match status" value="1"/>
</dbReference>
<evidence type="ECO:0000256" key="2">
    <source>
        <dbReference type="ARBA" id="ARBA00006337"/>
    </source>
</evidence>
<dbReference type="AlphaFoldDB" id="A0A173LR04"/>
<gene>
    <name evidence="15" type="ORF">BJL86_3148</name>
</gene>
<feature type="domain" description="CBS" evidence="13">
    <location>
        <begin position="286"/>
        <end position="343"/>
    </location>
</feature>
<keyword evidence="8 10" id="KW-0472">Membrane</keyword>
<feature type="transmembrane region" description="Helical" evidence="12">
    <location>
        <begin position="99"/>
        <end position="120"/>
    </location>
</feature>
<dbReference type="PANTHER" id="PTHR43099">
    <property type="entry name" value="UPF0053 PROTEIN YRKA"/>
    <property type="match status" value="1"/>
</dbReference>
<dbReference type="Proteomes" id="UP000186104">
    <property type="component" value="Chromosome"/>
</dbReference>
<organism evidence="15 16">
    <name type="scientific">Dietzia timorensis</name>
    <dbReference type="NCBI Taxonomy" id="499555"/>
    <lineage>
        <taxon>Bacteria</taxon>
        <taxon>Bacillati</taxon>
        <taxon>Actinomycetota</taxon>
        <taxon>Actinomycetes</taxon>
        <taxon>Mycobacteriales</taxon>
        <taxon>Dietziaceae</taxon>
        <taxon>Dietzia</taxon>
    </lineage>
</organism>
<feature type="domain" description="CBS" evidence="13">
    <location>
        <begin position="222"/>
        <end position="281"/>
    </location>
</feature>
<feature type="transmembrane region" description="Helical" evidence="12">
    <location>
        <begin position="140"/>
        <end position="158"/>
    </location>
</feature>